<sequence length="155" mass="17358">MPSFPVIAEWSSDPTRGSLSLGKYREPNKQCQLMKLRLIPVTINAEGERRRQVDSIISLVFGASNLSSSRLVTDTRRSCPPTEITAATQGEIRRIKACAPKDHQHDGVMKFTINARPVLLIPRQPAPMVSEPLQLFKQLSLAKEFSLYAVYPRVV</sequence>
<dbReference type="Proteomes" id="UP001521184">
    <property type="component" value="Unassembled WGS sequence"/>
</dbReference>
<reference evidence="1 2" key="1">
    <citation type="journal article" date="2023" name="Plant Dis.">
        <title>First Report of Diplodia intermedia Causing Canker and Dieback Diseases on Apple Trees in Canada.</title>
        <authorList>
            <person name="Ellouze W."/>
            <person name="Ilyukhin E."/>
            <person name="Sulman M."/>
            <person name="Ali S."/>
        </authorList>
    </citation>
    <scope>NUCLEOTIDE SEQUENCE [LARGE SCALE GENOMIC DNA]</scope>
    <source>
        <strain evidence="1 2">M45-28</strain>
    </source>
</reference>
<dbReference type="EMBL" id="JAKEKT020000142">
    <property type="protein sequence ID" value="KAL1633909.1"/>
    <property type="molecule type" value="Genomic_DNA"/>
</dbReference>
<evidence type="ECO:0000313" key="2">
    <source>
        <dbReference type="Proteomes" id="UP001521184"/>
    </source>
</evidence>
<proteinExistence type="predicted"/>
<name>A0ABR3T2Z0_9PEZI</name>
<gene>
    <name evidence="1" type="ORF">SLS58_010899</name>
</gene>
<organism evidence="1 2">
    <name type="scientific">Diplodia intermedia</name>
    <dbReference type="NCBI Taxonomy" id="856260"/>
    <lineage>
        <taxon>Eukaryota</taxon>
        <taxon>Fungi</taxon>
        <taxon>Dikarya</taxon>
        <taxon>Ascomycota</taxon>
        <taxon>Pezizomycotina</taxon>
        <taxon>Dothideomycetes</taxon>
        <taxon>Dothideomycetes incertae sedis</taxon>
        <taxon>Botryosphaeriales</taxon>
        <taxon>Botryosphaeriaceae</taxon>
        <taxon>Diplodia</taxon>
    </lineage>
</organism>
<evidence type="ECO:0000313" key="1">
    <source>
        <dbReference type="EMBL" id="KAL1633909.1"/>
    </source>
</evidence>
<protein>
    <submittedName>
        <fullName evidence="1">Uncharacterized protein</fullName>
    </submittedName>
</protein>
<comment type="caution">
    <text evidence="1">The sequence shown here is derived from an EMBL/GenBank/DDBJ whole genome shotgun (WGS) entry which is preliminary data.</text>
</comment>
<accession>A0ABR3T2Z0</accession>
<keyword evidence="2" id="KW-1185">Reference proteome</keyword>